<dbReference type="InterPro" id="IPR055978">
    <property type="entry name" value="DUF7556"/>
</dbReference>
<gene>
    <name evidence="1" type="ORF">HSB1_02520</name>
</gene>
<dbReference type="EMBL" id="ALJD01000002">
    <property type="protein sequence ID" value="EJN61211.1"/>
    <property type="molecule type" value="Genomic_DNA"/>
</dbReference>
<reference evidence="1 2" key="1">
    <citation type="journal article" date="2012" name="J. Bacteriol.">
        <title>Draft Genome Sequence of the Extremely Halophilic Archaeon Halogranum salarium B-1T.</title>
        <authorList>
            <person name="Kim K.K."/>
            <person name="Lee K.C."/>
            <person name="Lee J.S."/>
        </authorList>
    </citation>
    <scope>NUCLEOTIDE SEQUENCE [LARGE SCALE GENOMIC DNA]</scope>
    <source>
        <strain evidence="1 2">B-1</strain>
    </source>
</reference>
<comment type="caution">
    <text evidence="1">The sequence shown here is derived from an EMBL/GenBank/DDBJ whole genome shotgun (WGS) entry which is preliminary data.</text>
</comment>
<dbReference type="AlphaFoldDB" id="J3JHR6"/>
<protein>
    <submittedName>
        <fullName evidence="1">Uncharacterized protein</fullName>
    </submittedName>
</protein>
<evidence type="ECO:0000313" key="2">
    <source>
        <dbReference type="Proteomes" id="UP000007813"/>
    </source>
</evidence>
<evidence type="ECO:0000313" key="1">
    <source>
        <dbReference type="EMBL" id="EJN61211.1"/>
    </source>
</evidence>
<name>J3JHR6_9EURY</name>
<accession>J3JHR6</accession>
<sequence length="40" mass="4535">MCSVDEDGSTERLVVADLARDDAWLSMRLDDVSRVVPQQR</sequence>
<proteinExistence type="predicted"/>
<dbReference type="Proteomes" id="UP000007813">
    <property type="component" value="Unassembled WGS sequence"/>
</dbReference>
<organism evidence="1 2">
    <name type="scientific">Halogranum salarium B-1</name>
    <dbReference type="NCBI Taxonomy" id="1210908"/>
    <lineage>
        <taxon>Archaea</taxon>
        <taxon>Methanobacteriati</taxon>
        <taxon>Methanobacteriota</taxon>
        <taxon>Stenosarchaea group</taxon>
        <taxon>Halobacteria</taxon>
        <taxon>Halobacteriales</taxon>
        <taxon>Haloferacaceae</taxon>
    </lineage>
</organism>
<dbReference type="Pfam" id="PF24433">
    <property type="entry name" value="DUF7556"/>
    <property type="match status" value="1"/>
</dbReference>